<evidence type="ECO:0000313" key="2">
    <source>
        <dbReference type="Proteomes" id="UP001589775"/>
    </source>
</evidence>
<protein>
    <submittedName>
        <fullName evidence="1">DUF2303 family protein</fullName>
    </submittedName>
</protein>
<dbReference type="EMBL" id="JBHLWM010000012">
    <property type="protein sequence ID" value="MFC0243653.1"/>
    <property type="molecule type" value="Genomic_DNA"/>
</dbReference>
<accession>A0ABV6EZJ6</accession>
<reference evidence="1 2" key="1">
    <citation type="submission" date="2024-09" db="EMBL/GenBank/DDBJ databases">
        <authorList>
            <person name="Sun Q."/>
            <person name="Mori K."/>
        </authorList>
    </citation>
    <scope>NUCLEOTIDE SEQUENCE [LARGE SCALE GENOMIC DNA]</scope>
    <source>
        <strain evidence="1 2">KCTC 23279</strain>
    </source>
</reference>
<organism evidence="1 2">
    <name type="scientific">Rhodopseudomonas telluris</name>
    <dbReference type="NCBI Taxonomy" id="644215"/>
    <lineage>
        <taxon>Bacteria</taxon>
        <taxon>Pseudomonadati</taxon>
        <taxon>Pseudomonadota</taxon>
        <taxon>Alphaproteobacteria</taxon>
        <taxon>Hyphomicrobiales</taxon>
        <taxon>Nitrobacteraceae</taxon>
        <taxon>Rhodopseudomonas</taxon>
    </lineage>
</organism>
<dbReference type="Proteomes" id="UP001589775">
    <property type="component" value="Unassembled WGS sequence"/>
</dbReference>
<sequence>MAKEPINTTGEAATIADLAVRAQGVPSIIKTDDGQVFLLHPAGYDYVEVTPDNSVPVLQPKIIDQAVTLQNVDALVAYVERFKGEASLMFADIEASRIVAAIDYHGKDEPSLVKHRGTLALPFSEEWKIWRELDGKLQQQLDFARFIEENNPDISAPPAADLLEAVRDLQARRQVNFIKAVRTSSDNENFEFSDETEARTRGGLELPTQFVLHLPVYFGEPPTEIRAFLRWRLDEGKLWLGIKLHRAEHVRQAAFRQIVTSVVERTGVDVIFGKIG</sequence>
<gene>
    <name evidence="1" type="ORF">ACFFJ6_24435</name>
</gene>
<evidence type="ECO:0000313" key="1">
    <source>
        <dbReference type="EMBL" id="MFC0243653.1"/>
    </source>
</evidence>
<keyword evidence="2" id="KW-1185">Reference proteome</keyword>
<dbReference type="Pfam" id="PF10065">
    <property type="entry name" value="DUF2303"/>
    <property type="match status" value="1"/>
</dbReference>
<dbReference type="InterPro" id="IPR019276">
    <property type="entry name" value="DUF2303"/>
</dbReference>
<comment type="caution">
    <text evidence="1">The sequence shown here is derived from an EMBL/GenBank/DDBJ whole genome shotgun (WGS) entry which is preliminary data.</text>
</comment>
<name>A0ABV6EZJ6_9BRAD</name>
<proteinExistence type="predicted"/>
<dbReference type="RefSeq" id="WP_378392845.1">
    <property type="nucleotide sequence ID" value="NZ_JBHLWM010000012.1"/>
</dbReference>